<dbReference type="Proteomes" id="UP001358586">
    <property type="component" value="Chromosome 2"/>
</dbReference>
<proteinExistence type="predicted"/>
<evidence type="ECO:0000313" key="2">
    <source>
        <dbReference type="Proteomes" id="UP001358586"/>
    </source>
</evidence>
<accession>A0ABR0QUT0</accession>
<evidence type="ECO:0000313" key="1">
    <source>
        <dbReference type="EMBL" id="KAK5842647.1"/>
    </source>
</evidence>
<evidence type="ECO:0008006" key="3">
    <source>
        <dbReference type="Google" id="ProtNLM"/>
    </source>
</evidence>
<protein>
    <recommendedName>
        <fullName evidence="3">Reverse transcriptase domain-containing protein</fullName>
    </recommendedName>
</protein>
<keyword evidence="2" id="KW-1185">Reference proteome</keyword>
<gene>
    <name evidence="1" type="ORF">PVK06_005025</name>
</gene>
<organism evidence="1 2">
    <name type="scientific">Gossypium arboreum</name>
    <name type="common">Tree cotton</name>
    <name type="synonym">Gossypium nanking</name>
    <dbReference type="NCBI Taxonomy" id="29729"/>
    <lineage>
        <taxon>Eukaryota</taxon>
        <taxon>Viridiplantae</taxon>
        <taxon>Streptophyta</taxon>
        <taxon>Embryophyta</taxon>
        <taxon>Tracheophyta</taxon>
        <taxon>Spermatophyta</taxon>
        <taxon>Magnoliopsida</taxon>
        <taxon>eudicotyledons</taxon>
        <taxon>Gunneridae</taxon>
        <taxon>Pentapetalae</taxon>
        <taxon>rosids</taxon>
        <taxon>malvids</taxon>
        <taxon>Malvales</taxon>
        <taxon>Malvaceae</taxon>
        <taxon>Malvoideae</taxon>
        <taxon>Gossypium</taxon>
    </lineage>
</organism>
<sequence length="115" mass="13472">MAVLDMGSTKALGEDGFQGLFYQKCWHFIRDEVTNFCLNLLNGDMEKRMGKKDLMAVKLDMSKAYDRFKWEFIKQLMIQLGFANRWVEAIMQCVTTVSYLVVMNGHRGEKFQQTR</sequence>
<dbReference type="EMBL" id="JARKNE010000002">
    <property type="protein sequence ID" value="KAK5842647.1"/>
    <property type="molecule type" value="Genomic_DNA"/>
</dbReference>
<name>A0ABR0QUT0_GOSAR</name>
<comment type="caution">
    <text evidence="1">The sequence shown here is derived from an EMBL/GenBank/DDBJ whole genome shotgun (WGS) entry which is preliminary data.</text>
</comment>
<reference evidence="1 2" key="1">
    <citation type="submission" date="2023-03" db="EMBL/GenBank/DDBJ databases">
        <title>WGS of Gossypium arboreum.</title>
        <authorList>
            <person name="Yu D."/>
        </authorList>
    </citation>
    <scope>NUCLEOTIDE SEQUENCE [LARGE SCALE GENOMIC DNA]</scope>
    <source>
        <tissue evidence="1">Leaf</tissue>
    </source>
</reference>